<evidence type="ECO:0000256" key="2">
    <source>
        <dbReference type="ARBA" id="ARBA00023015"/>
    </source>
</evidence>
<evidence type="ECO:0000256" key="1">
    <source>
        <dbReference type="ARBA" id="ARBA00004123"/>
    </source>
</evidence>
<comment type="subcellular location">
    <subcellularLocation>
        <location evidence="1">Nucleus</location>
    </subcellularLocation>
</comment>
<dbReference type="Proteomes" id="UP000016666">
    <property type="component" value="Chromosome 27"/>
</dbReference>
<evidence type="ECO:0000313" key="8">
    <source>
        <dbReference type="Proteomes" id="UP000016666"/>
    </source>
</evidence>
<dbReference type="InterPro" id="IPR032354">
    <property type="entry name" value="FOXP-CC"/>
</dbReference>
<protein>
    <recommendedName>
        <fullName evidence="6">FOXP coiled-coil domain-containing protein</fullName>
    </recommendedName>
</protein>
<proteinExistence type="predicted"/>
<dbReference type="Pfam" id="PF16159">
    <property type="entry name" value="FOXP-CC"/>
    <property type="match status" value="1"/>
</dbReference>
<dbReference type="GeneTree" id="ENSGT00940000158700"/>
<evidence type="ECO:0000313" key="7">
    <source>
        <dbReference type="Ensembl" id="ENSAPLP00000024985.1"/>
    </source>
</evidence>
<keyword evidence="3" id="KW-0804">Transcription</keyword>
<feature type="region of interest" description="Disordered" evidence="5">
    <location>
        <begin position="274"/>
        <end position="294"/>
    </location>
</feature>
<keyword evidence="8" id="KW-1185">Reference proteome</keyword>
<sequence>GFSPKKQRGAAAAARPGAVPRSGAGFGASPTPKVWGLRVVRAPRPARGCCRPLPPLLLTALFFLVSPSSHQTRGARPHHQHLQLYLVFGRQGLASHFPPPSAQWAEHHAHAEKGQVEPSSGPSGFYPPPRAIPREAAGPLGAWGRSRGLAPCVEIPEPPRLLLLTGFFPLLGLFPLFFFFCSSSHEETPGSHPLYGHGECKWPGCETLCEDLGQFVKHLNTEHALDDRSTAQCRVQMQVVQQLEIQVGAAGEPPGPGVLEAISSPAPRAGFRLLPAGGEQPGQGPPAGQAASPGVTGFLLSSFPQQCHALG</sequence>
<evidence type="ECO:0000259" key="6">
    <source>
        <dbReference type="Pfam" id="PF16159"/>
    </source>
</evidence>
<reference evidence="7" key="3">
    <citation type="submission" date="2025-09" db="UniProtKB">
        <authorList>
            <consortium name="Ensembl"/>
        </authorList>
    </citation>
    <scope>IDENTIFICATION</scope>
</reference>
<dbReference type="Gene3D" id="1.20.5.340">
    <property type="match status" value="1"/>
</dbReference>
<feature type="region of interest" description="Disordered" evidence="5">
    <location>
        <begin position="99"/>
        <end position="130"/>
    </location>
</feature>
<dbReference type="GO" id="GO:0005634">
    <property type="term" value="C:nucleus"/>
    <property type="evidence" value="ECO:0007669"/>
    <property type="project" value="UniProtKB-SubCell"/>
</dbReference>
<evidence type="ECO:0000256" key="5">
    <source>
        <dbReference type="SAM" id="MobiDB-lite"/>
    </source>
</evidence>
<accession>A0A493TH31</accession>
<feature type="compositionally biased region" description="Low complexity" evidence="5">
    <location>
        <begin position="9"/>
        <end position="23"/>
    </location>
</feature>
<dbReference type="PANTHER" id="PTHR45796:SF7">
    <property type="entry name" value="FORKHEAD BOX PROTEIN P4"/>
    <property type="match status" value="1"/>
</dbReference>
<dbReference type="Ensembl" id="ENSAPLT00000026278.1">
    <property type="protein sequence ID" value="ENSAPLP00000024985.1"/>
    <property type="gene ID" value="ENSAPLG00000024889.1"/>
</dbReference>
<organism evidence="7 8">
    <name type="scientific">Anas platyrhynchos platyrhynchos</name>
    <name type="common">Northern mallard</name>
    <dbReference type="NCBI Taxonomy" id="8840"/>
    <lineage>
        <taxon>Eukaryota</taxon>
        <taxon>Metazoa</taxon>
        <taxon>Chordata</taxon>
        <taxon>Craniata</taxon>
        <taxon>Vertebrata</taxon>
        <taxon>Euteleostomi</taxon>
        <taxon>Archelosauria</taxon>
        <taxon>Archosauria</taxon>
        <taxon>Dinosauria</taxon>
        <taxon>Saurischia</taxon>
        <taxon>Theropoda</taxon>
        <taxon>Coelurosauria</taxon>
        <taxon>Aves</taxon>
        <taxon>Neognathae</taxon>
        <taxon>Galloanserae</taxon>
        <taxon>Anseriformes</taxon>
        <taxon>Anatidae</taxon>
        <taxon>Anatinae</taxon>
        <taxon>Anas</taxon>
    </lineage>
</organism>
<dbReference type="STRING" id="8840.ENSAPLP00000024985"/>
<evidence type="ECO:0000256" key="3">
    <source>
        <dbReference type="ARBA" id="ARBA00023163"/>
    </source>
</evidence>
<feature type="compositionally biased region" description="Basic and acidic residues" evidence="5">
    <location>
        <begin position="105"/>
        <end position="115"/>
    </location>
</feature>
<reference evidence="7" key="2">
    <citation type="submission" date="2025-08" db="UniProtKB">
        <authorList>
            <consortium name="Ensembl"/>
        </authorList>
    </citation>
    <scope>IDENTIFICATION</scope>
</reference>
<dbReference type="AlphaFoldDB" id="A0A493TH31"/>
<evidence type="ECO:0000256" key="4">
    <source>
        <dbReference type="ARBA" id="ARBA00023242"/>
    </source>
</evidence>
<feature type="domain" description="FOXP coiled-coil" evidence="6">
    <location>
        <begin position="194"/>
        <end position="247"/>
    </location>
</feature>
<keyword evidence="4" id="KW-0539">Nucleus</keyword>
<dbReference type="InterPro" id="IPR050998">
    <property type="entry name" value="FOXP"/>
</dbReference>
<dbReference type="PANTHER" id="PTHR45796">
    <property type="entry name" value="FORKHEAD BOX P, ISOFORM C"/>
    <property type="match status" value="1"/>
</dbReference>
<dbReference type="GO" id="GO:0000978">
    <property type="term" value="F:RNA polymerase II cis-regulatory region sequence-specific DNA binding"/>
    <property type="evidence" value="ECO:0007669"/>
    <property type="project" value="TreeGrafter"/>
</dbReference>
<name>A0A493TH31_ANAPP</name>
<keyword evidence="2" id="KW-0805">Transcription regulation</keyword>
<reference evidence="7 8" key="1">
    <citation type="submission" date="2017-10" db="EMBL/GenBank/DDBJ databases">
        <title>A new Pekin duck reference genome.</title>
        <authorList>
            <person name="Hou Z.-C."/>
            <person name="Zhou Z.-K."/>
            <person name="Zhu F."/>
            <person name="Hou S.-S."/>
        </authorList>
    </citation>
    <scope>NUCLEOTIDE SEQUENCE [LARGE SCALE GENOMIC DNA]</scope>
</reference>
<feature type="region of interest" description="Disordered" evidence="5">
    <location>
        <begin position="1"/>
        <end position="27"/>
    </location>
</feature>
<dbReference type="GO" id="GO:0001227">
    <property type="term" value="F:DNA-binding transcription repressor activity, RNA polymerase II-specific"/>
    <property type="evidence" value="ECO:0007669"/>
    <property type="project" value="TreeGrafter"/>
</dbReference>